<dbReference type="EMBL" id="JACVVK020000436">
    <property type="protein sequence ID" value="KAK7474454.1"/>
    <property type="molecule type" value="Genomic_DNA"/>
</dbReference>
<keyword evidence="1 2" id="KW-0645">Protease</keyword>
<keyword evidence="1 2" id="KW-0479">Metal-binding</keyword>
<dbReference type="PROSITE" id="PS51864">
    <property type="entry name" value="ASTACIN"/>
    <property type="match status" value="1"/>
</dbReference>
<evidence type="ECO:0000256" key="1">
    <source>
        <dbReference type="PROSITE-ProRule" id="PRU01211"/>
    </source>
</evidence>
<feature type="chain" id="PRO_5044530141" description="Metalloendopeptidase" evidence="2">
    <location>
        <begin position="25"/>
        <end position="261"/>
    </location>
</feature>
<dbReference type="InterPro" id="IPR001506">
    <property type="entry name" value="Peptidase_M12A"/>
</dbReference>
<keyword evidence="1 2" id="KW-0378">Hydrolase</keyword>
<dbReference type="InterPro" id="IPR024079">
    <property type="entry name" value="MetalloPept_cat_dom_sf"/>
</dbReference>
<dbReference type="PANTHER" id="PTHR10127:SF850">
    <property type="entry name" value="METALLOENDOPEPTIDASE"/>
    <property type="match status" value="1"/>
</dbReference>
<dbReference type="PANTHER" id="PTHR10127">
    <property type="entry name" value="DISCOIDIN, CUB, EGF, LAMININ , AND ZINC METALLOPROTEASE DOMAIN CONTAINING"/>
    <property type="match status" value="1"/>
</dbReference>
<organism evidence="4 5">
    <name type="scientific">Batillaria attramentaria</name>
    <dbReference type="NCBI Taxonomy" id="370345"/>
    <lineage>
        <taxon>Eukaryota</taxon>
        <taxon>Metazoa</taxon>
        <taxon>Spiralia</taxon>
        <taxon>Lophotrochozoa</taxon>
        <taxon>Mollusca</taxon>
        <taxon>Gastropoda</taxon>
        <taxon>Caenogastropoda</taxon>
        <taxon>Sorbeoconcha</taxon>
        <taxon>Cerithioidea</taxon>
        <taxon>Batillariidae</taxon>
        <taxon>Batillaria</taxon>
    </lineage>
</organism>
<feature type="signal peptide" evidence="2">
    <location>
        <begin position="1"/>
        <end position="24"/>
    </location>
</feature>
<gene>
    <name evidence="4" type="ORF">BaRGS_00034276</name>
</gene>
<dbReference type="EC" id="3.4.24.-" evidence="2"/>
<protein>
    <recommendedName>
        <fullName evidence="2">Metalloendopeptidase</fullName>
        <ecNumber evidence="2">3.4.24.-</ecNumber>
    </recommendedName>
</protein>
<keyword evidence="2" id="KW-0732">Signal</keyword>
<keyword evidence="1 2" id="KW-0862">Zinc</keyword>
<evidence type="ECO:0000313" key="4">
    <source>
        <dbReference type="EMBL" id="KAK7474454.1"/>
    </source>
</evidence>
<dbReference type="SMART" id="SM00235">
    <property type="entry name" value="ZnMc"/>
    <property type="match status" value="1"/>
</dbReference>
<name>A0ABD0JHN3_9CAEN</name>
<comment type="cofactor">
    <cofactor evidence="1 2">
        <name>Zn(2+)</name>
        <dbReference type="ChEBI" id="CHEBI:29105"/>
    </cofactor>
    <text evidence="1 2">Binds 1 zinc ion per subunit.</text>
</comment>
<keyword evidence="5" id="KW-1185">Reference proteome</keyword>
<dbReference type="Pfam" id="PF01400">
    <property type="entry name" value="Astacin"/>
    <property type="match status" value="1"/>
</dbReference>
<proteinExistence type="predicted"/>
<dbReference type="GO" id="GO:0004222">
    <property type="term" value="F:metalloendopeptidase activity"/>
    <property type="evidence" value="ECO:0007669"/>
    <property type="project" value="UniProtKB-UniRule"/>
</dbReference>
<accession>A0ABD0JHN3</accession>
<dbReference type="Gene3D" id="3.40.390.10">
    <property type="entry name" value="Collagenase (Catalytic Domain)"/>
    <property type="match status" value="1"/>
</dbReference>
<dbReference type="GO" id="GO:0008270">
    <property type="term" value="F:zinc ion binding"/>
    <property type="evidence" value="ECO:0007669"/>
    <property type="project" value="UniProtKB-UniRule"/>
</dbReference>
<dbReference type="PRINTS" id="PR00480">
    <property type="entry name" value="ASTACIN"/>
</dbReference>
<evidence type="ECO:0000256" key="2">
    <source>
        <dbReference type="RuleBase" id="RU361183"/>
    </source>
</evidence>
<evidence type="ECO:0000259" key="3">
    <source>
        <dbReference type="PROSITE" id="PS51864"/>
    </source>
</evidence>
<feature type="active site" evidence="1">
    <location>
        <position position="188"/>
    </location>
</feature>
<dbReference type="InterPro" id="IPR006026">
    <property type="entry name" value="Peptidase_Metallo"/>
</dbReference>
<feature type="binding site" evidence="1">
    <location>
        <position position="197"/>
    </location>
    <ligand>
        <name>Zn(2+)</name>
        <dbReference type="ChEBI" id="CHEBI:29105"/>
        <note>catalytic</note>
    </ligand>
</feature>
<comment type="caution">
    <text evidence="4">The sequence shown here is derived from an EMBL/GenBank/DDBJ whole genome shotgun (WGS) entry which is preliminary data.</text>
</comment>
<keyword evidence="1 2" id="KW-0482">Metalloprotease</keyword>
<feature type="domain" description="Peptidase M12A" evidence="3">
    <location>
        <begin position="88"/>
        <end position="261"/>
    </location>
</feature>
<feature type="binding site" evidence="1">
    <location>
        <position position="187"/>
    </location>
    <ligand>
        <name>Zn(2+)</name>
        <dbReference type="ChEBI" id="CHEBI:29105"/>
        <note>catalytic</note>
    </ligand>
</feature>
<feature type="binding site" evidence="1">
    <location>
        <position position="191"/>
    </location>
    <ligand>
        <name>Zn(2+)</name>
        <dbReference type="ChEBI" id="CHEBI:29105"/>
        <note>catalytic</note>
    </ligand>
</feature>
<sequence>MVGSPLTLLLGIAVFVACFGAAVGKPMSIDQKIMAAAKDPRMFDLIHIMPNGEMMMMVQLDMLLTPHQYRLMQGNANRRGKRKALIENAPTNDGTLFLTRWPEGQVFYEIIDSFKQNKSMLTVIEQAIEEWERYTCLNFTAVDNTSEPEDRIVFTYGEMCASSLGRKGGLQDVFLGYDCFEKSIVIHEIGHAIGWIHEHTRPERNRYVYVDRRIVREYPGDLERFDRGCINDYGVQYDYRSIMHYGGDVSIHSDKRNVTAF</sequence>
<reference evidence="4 5" key="1">
    <citation type="journal article" date="2023" name="Sci. Data">
        <title>Genome assembly of the Korean intertidal mud-creeper Batillaria attramentaria.</title>
        <authorList>
            <person name="Patra A.K."/>
            <person name="Ho P.T."/>
            <person name="Jun S."/>
            <person name="Lee S.J."/>
            <person name="Kim Y."/>
            <person name="Won Y.J."/>
        </authorList>
    </citation>
    <scope>NUCLEOTIDE SEQUENCE [LARGE SCALE GENOMIC DNA]</scope>
    <source>
        <strain evidence="4">Wonlab-2016</strain>
    </source>
</reference>
<dbReference type="Proteomes" id="UP001519460">
    <property type="component" value="Unassembled WGS sequence"/>
</dbReference>
<dbReference type="SUPFAM" id="SSF55486">
    <property type="entry name" value="Metalloproteases ('zincins'), catalytic domain"/>
    <property type="match status" value="1"/>
</dbReference>
<evidence type="ECO:0000313" key="5">
    <source>
        <dbReference type="Proteomes" id="UP001519460"/>
    </source>
</evidence>
<dbReference type="AlphaFoldDB" id="A0ABD0JHN3"/>
<dbReference type="GO" id="GO:0006508">
    <property type="term" value="P:proteolysis"/>
    <property type="evidence" value="ECO:0007669"/>
    <property type="project" value="UniProtKB-KW"/>
</dbReference>
<comment type="caution">
    <text evidence="1">Lacks conserved residue(s) required for the propagation of feature annotation.</text>
</comment>